<comment type="catalytic activity">
    <reaction evidence="10">
        <text>holo-[cytochrome c] = apo-[cytochrome c] + heme b</text>
        <dbReference type="Rhea" id="RHEA:22648"/>
        <dbReference type="Rhea" id="RHEA-COMP:10725"/>
        <dbReference type="Rhea" id="RHEA-COMP:10726"/>
        <dbReference type="ChEBI" id="CHEBI:29950"/>
        <dbReference type="ChEBI" id="CHEBI:60344"/>
        <dbReference type="ChEBI" id="CHEBI:83739"/>
        <dbReference type="EC" id="4.4.1.17"/>
    </reaction>
</comment>
<dbReference type="PANTHER" id="PTHR12743">
    <property type="entry name" value="CYTOCHROME C1 HEME LYASE"/>
    <property type="match status" value="1"/>
</dbReference>
<evidence type="ECO:0000256" key="8">
    <source>
        <dbReference type="ARBA" id="ARBA00023136"/>
    </source>
</evidence>
<feature type="compositionally biased region" description="Low complexity" evidence="11">
    <location>
        <begin position="40"/>
        <end position="52"/>
    </location>
</feature>
<dbReference type="GO" id="GO:0046872">
    <property type="term" value="F:metal ion binding"/>
    <property type="evidence" value="ECO:0007669"/>
    <property type="project" value="UniProtKB-KW"/>
</dbReference>
<evidence type="ECO:0000256" key="11">
    <source>
        <dbReference type="SAM" id="MobiDB-lite"/>
    </source>
</evidence>
<proteinExistence type="inferred from homology"/>
<keyword evidence="7 10" id="KW-0496">Mitochondrion</keyword>
<feature type="region of interest" description="Disordered" evidence="11">
    <location>
        <begin position="30"/>
        <end position="54"/>
    </location>
</feature>
<gene>
    <name evidence="12" type="ORF">AMAG_03960</name>
</gene>
<evidence type="ECO:0000256" key="7">
    <source>
        <dbReference type="ARBA" id="ARBA00023128"/>
    </source>
</evidence>
<dbReference type="GO" id="GO:0005743">
    <property type="term" value="C:mitochondrial inner membrane"/>
    <property type="evidence" value="ECO:0007669"/>
    <property type="project" value="UniProtKB-SubCell"/>
</dbReference>
<dbReference type="VEuPathDB" id="FungiDB:AMAG_03960"/>
<keyword evidence="13" id="KW-1185">Reference proteome</keyword>
<reference evidence="12 13" key="1">
    <citation type="submission" date="2009-11" db="EMBL/GenBank/DDBJ databases">
        <title>Annotation of Allomyces macrogynus ATCC 38327.</title>
        <authorList>
            <consortium name="The Broad Institute Genome Sequencing Platform"/>
            <person name="Russ C."/>
            <person name="Cuomo C."/>
            <person name="Burger G."/>
            <person name="Gray M.W."/>
            <person name="Holland P.W.H."/>
            <person name="King N."/>
            <person name="Lang F.B.F."/>
            <person name="Roger A.J."/>
            <person name="Ruiz-Trillo I."/>
            <person name="Young S.K."/>
            <person name="Zeng Q."/>
            <person name="Gargeya S."/>
            <person name="Fitzgerald M."/>
            <person name="Haas B."/>
            <person name="Abouelleil A."/>
            <person name="Alvarado L."/>
            <person name="Arachchi H.M."/>
            <person name="Berlin A."/>
            <person name="Chapman S.B."/>
            <person name="Gearin G."/>
            <person name="Goldberg J."/>
            <person name="Griggs A."/>
            <person name="Gujja S."/>
            <person name="Hansen M."/>
            <person name="Heiman D."/>
            <person name="Howarth C."/>
            <person name="Larimer J."/>
            <person name="Lui A."/>
            <person name="MacDonald P.J.P."/>
            <person name="McCowen C."/>
            <person name="Montmayeur A."/>
            <person name="Murphy C."/>
            <person name="Neiman D."/>
            <person name="Pearson M."/>
            <person name="Priest M."/>
            <person name="Roberts A."/>
            <person name="Saif S."/>
            <person name="Shea T."/>
            <person name="Sisk P."/>
            <person name="Stolte C."/>
            <person name="Sykes S."/>
            <person name="Wortman J."/>
            <person name="Nusbaum C."/>
            <person name="Birren B."/>
        </authorList>
    </citation>
    <scope>NUCLEOTIDE SEQUENCE [LARGE SCALE GENOMIC DNA]</scope>
    <source>
        <strain evidence="12 13">ATCC 38327</strain>
    </source>
</reference>
<evidence type="ECO:0000256" key="9">
    <source>
        <dbReference type="ARBA" id="ARBA00023239"/>
    </source>
</evidence>
<name>A0A0L0S7I1_ALLM3</name>
<reference evidence="13" key="2">
    <citation type="submission" date="2009-11" db="EMBL/GenBank/DDBJ databases">
        <title>The Genome Sequence of Allomyces macrogynus strain ATCC 38327.</title>
        <authorList>
            <consortium name="The Broad Institute Genome Sequencing Platform"/>
            <person name="Russ C."/>
            <person name="Cuomo C."/>
            <person name="Shea T."/>
            <person name="Young S.K."/>
            <person name="Zeng Q."/>
            <person name="Koehrsen M."/>
            <person name="Haas B."/>
            <person name="Borodovsky M."/>
            <person name="Guigo R."/>
            <person name="Alvarado L."/>
            <person name="Berlin A."/>
            <person name="Borenstein D."/>
            <person name="Chen Z."/>
            <person name="Engels R."/>
            <person name="Freedman E."/>
            <person name="Gellesch M."/>
            <person name="Goldberg J."/>
            <person name="Griggs A."/>
            <person name="Gujja S."/>
            <person name="Heiman D."/>
            <person name="Hepburn T."/>
            <person name="Howarth C."/>
            <person name="Jen D."/>
            <person name="Larson L."/>
            <person name="Lewis B."/>
            <person name="Mehta T."/>
            <person name="Park D."/>
            <person name="Pearson M."/>
            <person name="Roberts A."/>
            <person name="Saif S."/>
            <person name="Shenoy N."/>
            <person name="Sisk P."/>
            <person name="Stolte C."/>
            <person name="Sykes S."/>
            <person name="Walk T."/>
            <person name="White J."/>
            <person name="Yandava C."/>
            <person name="Burger G."/>
            <person name="Gray M.W."/>
            <person name="Holland P.W.H."/>
            <person name="King N."/>
            <person name="Lang F.B.F."/>
            <person name="Roger A.J."/>
            <person name="Ruiz-Trillo I."/>
            <person name="Lander E."/>
            <person name="Nusbaum C."/>
        </authorList>
    </citation>
    <scope>NUCLEOTIDE SEQUENCE [LARGE SCALE GENOMIC DNA]</scope>
    <source>
        <strain evidence="13">ATCC 38327</strain>
    </source>
</reference>
<dbReference type="GO" id="GO:0004408">
    <property type="term" value="F:holocytochrome-c synthase activity"/>
    <property type="evidence" value="ECO:0007669"/>
    <property type="project" value="UniProtKB-EC"/>
</dbReference>
<evidence type="ECO:0000256" key="3">
    <source>
        <dbReference type="ARBA" id="ARBA00022617"/>
    </source>
</evidence>
<comment type="function">
    <text evidence="10">Lyase that catalyzes the covalent linking of the heme group to the cytochrome C apoprotein to produce the mature functional cytochrome.</text>
</comment>
<accession>A0A0L0S7I1</accession>
<comment type="similarity">
    <text evidence="2 10">Belongs to the cytochrome c-type heme lyase family.</text>
</comment>
<dbReference type="OMA" id="QCPIPHE"/>
<evidence type="ECO:0000256" key="1">
    <source>
        <dbReference type="ARBA" id="ARBA00004273"/>
    </source>
</evidence>
<dbReference type="OrthoDB" id="1158011at2759"/>
<keyword evidence="6 10" id="KW-0408">Iron</keyword>
<protein>
    <recommendedName>
        <fullName evidence="10">Holocytochrome c-type synthase</fullName>
        <ecNumber evidence="10">4.4.1.17</ecNumber>
    </recommendedName>
</protein>
<organism evidence="12 13">
    <name type="scientific">Allomyces macrogynus (strain ATCC 38327)</name>
    <name type="common">Allomyces javanicus var. macrogynus</name>
    <dbReference type="NCBI Taxonomy" id="578462"/>
    <lineage>
        <taxon>Eukaryota</taxon>
        <taxon>Fungi</taxon>
        <taxon>Fungi incertae sedis</taxon>
        <taxon>Blastocladiomycota</taxon>
        <taxon>Blastocladiomycetes</taxon>
        <taxon>Blastocladiales</taxon>
        <taxon>Blastocladiaceae</taxon>
        <taxon>Allomyces</taxon>
    </lineage>
</organism>
<keyword evidence="5 10" id="KW-0999">Mitochondrion inner membrane</keyword>
<evidence type="ECO:0000256" key="2">
    <source>
        <dbReference type="ARBA" id="ARBA00007255"/>
    </source>
</evidence>
<comment type="subcellular location">
    <subcellularLocation>
        <location evidence="1 10">Mitochondrion inner membrane</location>
    </subcellularLocation>
</comment>
<keyword evidence="3 10" id="KW-0349">Heme</keyword>
<dbReference type="Pfam" id="PF01265">
    <property type="entry name" value="Cyto_heme_lyase"/>
    <property type="match status" value="1"/>
</dbReference>
<dbReference type="EC" id="4.4.1.17" evidence="10"/>
<dbReference type="EMBL" id="GG745333">
    <property type="protein sequence ID" value="KNE58380.1"/>
    <property type="molecule type" value="Genomic_DNA"/>
</dbReference>
<evidence type="ECO:0000313" key="12">
    <source>
        <dbReference type="EMBL" id="KNE58380.1"/>
    </source>
</evidence>
<dbReference type="PANTHER" id="PTHR12743:SF3">
    <property type="entry name" value="HOLOCYTOCHROME-C SYNTHASE"/>
    <property type="match status" value="1"/>
</dbReference>
<evidence type="ECO:0000256" key="10">
    <source>
        <dbReference type="RuleBase" id="RU363130"/>
    </source>
</evidence>
<evidence type="ECO:0000256" key="5">
    <source>
        <dbReference type="ARBA" id="ARBA00022792"/>
    </source>
</evidence>
<dbReference type="Proteomes" id="UP000054350">
    <property type="component" value="Unassembled WGS sequence"/>
</dbReference>
<dbReference type="eggNOG" id="KOG3996">
    <property type="taxonomic scope" value="Eukaryota"/>
</dbReference>
<evidence type="ECO:0000256" key="6">
    <source>
        <dbReference type="ARBA" id="ARBA00023004"/>
    </source>
</evidence>
<keyword evidence="4 10" id="KW-0479">Metal-binding</keyword>
<dbReference type="STRING" id="578462.A0A0L0S7I1"/>
<dbReference type="PROSITE" id="PS00822">
    <property type="entry name" value="CYTO_HEME_LYASE_2"/>
    <property type="match status" value="1"/>
</dbReference>
<feature type="region of interest" description="Disordered" evidence="11">
    <location>
        <begin position="99"/>
        <end position="118"/>
    </location>
</feature>
<keyword evidence="9 10" id="KW-0456">Lyase</keyword>
<evidence type="ECO:0000256" key="4">
    <source>
        <dbReference type="ARBA" id="ARBA00022723"/>
    </source>
</evidence>
<sequence length="274" mass="30089">MTNDAPHSVLPAECPMHARTAAAKADFAPRAGKCPVDHGSAAATAPSAPSPAGKCPVDHASMAASAASSAAKCPVNHGGNAELNPLNNMPDLAQTRQPDQTVDLPTERVSSSIPNGDGDAWVYPSPQQFYNALRRKGWETPEGEIEVMVDIHNHLNEEAWREILKWEAMHKDECKNARLLRLRGRPNDLSPKAWFAGWYHGSPRPFDRHDWFVDRCGKQVRYVIDYYSGPDEGDTPVFFLDVRPAVDSPTAAFDRMRAAFREWWSGSASGSPSS</sequence>
<dbReference type="PROSITE" id="PS00821">
    <property type="entry name" value="CYTO_HEME_LYASE_1"/>
    <property type="match status" value="1"/>
</dbReference>
<dbReference type="AlphaFoldDB" id="A0A0L0S7I1"/>
<evidence type="ECO:0000313" key="13">
    <source>
        <dbReference type="Proteomes" id="UP000054350"/>
    </source>
</evidence>
<dbReference type="InterPro" id="IPR000511">
    <property type="entry name" value="Holocyt_c/c1_synthase"/>
</dbReference>
<keyword evidence="8 10" id="KW-0472">Membrane</keyword>